<dbReference type="InterPro" id="IPR002734">
    <property type="entry name" value="RibDG_C"/>
</dbReference>
<evidence type="ECO:0000256" key="4">
    <source>
        <dbReference type="ARBA" id="ARBA00005259"/>
    </source>
</evidence>
<keyword evidence="7 15" id="KW-0479">Metal-binding</keyword>
<dbReference type="FunFam" id="3.40.140.10:FF:000025">
    <property type="entry name" value="Riboflavin biosynthesis protein RibD"/>
    <property type="match status" value="1"/>
</dbReference>
<evidence type="ECO:0000259" key="19">
    <source>
        <dbReference type="PROSITE" id="PS51747"/>
    </source>
</evidence>
<dbReference type="SUPFAM" id="SSF53927">
    <property type="entry name" value="Cytidine deaminase-like"/>
    <property type="match status" value="1"/>
</dbReference>
<dbReference type="PROSITE" id="PS51747">
    <property type="entry name" value="CYT_DCMP_DEAMINASES_2"/>
    <property type="match status" value="1"/>
</dbReference>
<feature type="binding site" evidence="18">
    <location>
        <position position="48"/>
    </location>
    <ligand>
        <name>Zn(2+)</name>
        <dbReference type="ChEBI" id="CHEBI:29105"/>
        <note>catalytic</note>
    </ligand>
</feature>
<organism evidence="20 21">
    <name type="scientific">Thermoanaerobacter kivui</name>
    <name type="common">Acetogenium kivui</name>
    <dbReference type="NCBI Taxonomy" id="2325"/>
    <lineage>
        <taxon>Bacteria</taxon>
        <taxon>Bacillati</taxon>
        <taxon>Bacillota</taxon>
        <taxon>Clostridia</taxon>
        <taxon>Thermoanaerobacterales</taxon>
        <taxon>Thermoanaerobacteraceae</taxon>
        <taxon>Thermoanaerobacter</taxon>
    </lineage>
</organism>
<accession>A0A097AN46</accession>
<gene>
    <name evidence="20" type="primary">ribD</name>
    <name evidence="20" type="ORF">TKV_c00210</name>
</gene>
<dbReference type="Pfam" id="PF01872">
    <property type="entry name" value="RibD_C"/>
    <property type="match status" value="1"/>
</dbReference>
<evidence type="ECO:0000313" key="20">
    <source>
        <dbReference type="EMBL" id="AIS51240.1"/>
    </source>
</evidence>
<dbReference type="Pfam" id="PF00383">
    <property type="entry name" value="dCMP_cyt_deam_1"/>
    <property type="match status" value="1"/>
</dbReference>
<comment type="similarity">
    <text evidence="5 15">In the C-terminal section; belongs to the HTP reductase family.</text>
</comment>
<feature type="binding site" evidence="18">
    <location>
        <position position="82"/>
    </location>
    <ligand>
        <name>Zn(2+)</name>
        <dbReference type="ChEBI" id="CHEBI:29105"/>
        <note>catalytic</note>
    </ligand>
</feature>
<dbReference type="HOGENOM" id="CLU_036590_1_2_9"/>
<dbReference type="PIRSF" id="PIRSF006769">
    <property type="entry name" value="RibD"/>
    <property type="match status" value="1"/>
</dbReference>
<feature type="domain" description="CMP/dCMP-type deaminase" evidence="19">
    <location>
        <begin position="1"/>
        <end position="120"/>
    </location>
</feature>
<dbReference type="InterPro" id="IPR016192">
    <property type="entry name" value="APOBEC/CMP_deaminase_Zn-bd"/>
</dbReference>
<dbReference type="EC" id="1.1.1.193" evidence="15"/>
<dbReference type="InterPro" id="IPR024072">
    <property type="entry name" value="DHFR-like_dom_sf"/>
</dbReference>
<proteinExistence type="inferred from homology"/>
<evidence type="ECO:0000256" key="14">
    <source>
        <dbReference type="ARBA" id="ARBA00049886"/>
    </source>
</evidence>
<evidence type="ECO:0000256" key="2">
    <source>
        <dbReference type="ARBA" id="ARBA00004882"/>
    </source>
</evidence>
<feature type="binding site" evidence="17">
    <location>
        <position position="198"/>
    </location>
    <ligand>
        <name>NADP(+)</name>
        <dbReference type="ChEBI" id="CHEBI:58349"/>
    </ligand>
</feature>
<comment type="pathway">
    <text evidence="3 15">Cofactor biosynthesis; riboflavin biosynthesis; 5-amino-6-(D-ribitylamino)uracil from GTP: step 3/4.</text>
</comment>
<feature type="binding site" evidence="17">
    <location>
        <position position="219"/>
    </location>
    <ligand>
        <name>NADP(+)</name>
        <dbReference type="ChEBI" id="CHEBI:58349"/>
    </ligand>
</feature>
<dbReference type="EMBL" id="CP009170">
    <property type="protein sequence ID" value="AIS51240.1"/>
    <property type="molecule type" value="Genomic_DNA"/>
</dbReference>
<feature type="binding site" evidence="17">
    <location>
        <begin position="292"/>
        <end position="298"/>
    </location>
    <ligand>
        <name>NADP(+)</name>
        <dbReference type="ChEBI" id="CHEBI:58349"/>
    </ligand>
</feature>
<dbReference type="GO" id="GO:0008270">
    <property type="term" value="F:zinc ion binding"/>
    <property type="evidence" value="ECO:0007669"/>
    <property type="project" value="InterPro"/>
</dbReference>
<evidence type="ECO:0000256" key="1">
    <source>
        <dbReference type="ARBA" id="ARBA00002151"/>
    </source>
</evidence>
<dbReference type="eggNOG" id="COG0117">
    <property type="taxonomic scope" value="Bacteria"/>
</dbReference>
<evidence type="ECO:0000256" key="12">
    <source>
        <dbReference type="ARBA" id="ARBA00023268"/>
    </source>
</evidence>
<evidence type="ECO:0000256" key="7">
    <source>
        <dbReference type="ARBA" id="ARBA00022723"/>
    </source>
</evidence>
<evidence type="ECO:0000256" key="17">
    <source>
        <dbReference type="PIRSR" id="PIRSR006769-2"/>
    </source>
</evidence>
<dbReference type="Gene3D" id="3.40.430.10">
    <property type="entry name" value="Dihydrofolate Reductase, subunit A"/>
    <property type="match status" value="1"/>
</dbReference>
<dbReference type="PROSITE" id="PS00903">
    <property type="entry name" value="CYT_DCMP_DEAMINASES_1"/>
    <property type="match status" value="1"/>
</dbReference>
<dbReference type="STRING" id="2325.TKV_c00210"/>
<dbReference type="InterPro" id="IPR002125">
    <property type="entry name" value="CMP_dCMP_dom"/>
</dbReference>
<evidence type="ECO:0000256" key="16">
    <source>
        <dbReference type="PIRSR" id="PIRSR006769-1"/>
    </source>
</evidence>
<feature type="binding site" evidence="17">
    <location>
        <position position="166"/>
    </location>
    <ligand>
        <name>substrate</name>
    </ligand>
</feature>
<evidence type="ECO:0000256" key="3">
    <source>
        <dbReference type="ARBA" id="ARBA00004910"/>
    </source>
</evidence>
<dbReference type="NCBIfam" id="TIGR00227">
    <property type="entry name" value="ribD_Cterm"/>
    <property type="match status" value="1"/>
</dbReference>
<feature type="binding site" evidence="17">
    <location>
        <position position="182"/>
    </location>
    <ligand>
        <name>substrate</name>
    </ligand>
</feature>
<dbReference type="InterPro" id="IPR011549">
    <property type="entry name" value="RibD_C"/>
</dbReference>
<keyword evidence="9 15" id="KW-0862">Zinc</keyword>
<evidence type="ECO:0000256" key="11">
    <source>
        <dbReference type="ARBA" id="ARBA00023002"/>
    </source>
</evidence>
<comment type="pathway">
    <text evidence="2 15">Cofactor biosynthesis; riboflavin biosynthesis; 5-amino-6-(D-ribitylamino)uracil from GTP: step 2/4.</text>
</comment>
<feature type="binding site" evidence="17">
    <location>
        <position position="152"/>
    </location>
    <ligand>
        <name>NADP(+)</name>
        <dbReference type="ChEBI" id="CHEBI:58349"/>
    </ligand>
</feature>
<dbReference type="GO" id="GO:0008703">
    <property type="term" value="F:5-amino-6-(5-phosphoribosylamino)uracil reductase activity"/>
    <property type="evidence" value="ECO:0007669"/>
    <property type="project" value="UniProtKB-EC"/>
</dbReference>
<keyword evidence="11 15" id="KW-0560">Oxidoreductase</keyword>
<dbReference type="SUPFAM" id="SSF53597">
    <property type="entry name" value="Dihydrofolate reductase-like"/>
    <property type="match status" value="1"/>
</dbReference>
<reference evidence="21" key="1">
    <citation type="journal article" date="2015" name="Genome Announc.">
        <title>Whole-Genome Sequences of 80 Environmental and Clinical Isolates of Burkholderia pseudomallei.</title>
        <authorList>
            <person name="Johnson S.L."/>
            <person name="Baker A.L."/>
            <person name="Chain P.S."/>
            <person name="Currie B.J."/>
            <person name="Daligault H.E."/>
            <person name="Davenport K.W."/>
            <person name="Davis C.B."/>
            <person name="Inglis T.J."/>
            <person name="Kaestli M."/>
            <person name="Koren S."/>
            <person name="Mayo M."/>
            <person name="Merritt A.J."/>
            <person name="Price E.P."/>
            <person name="Sarovich D.S."/>
            <person name="Warner J."/>
            <person name="Rosovitz M.J."/>
        </authorList>
    </citation>
    <scope>NUCLEOTIDE SEQUENCE [LARGE SCALE GENOMIC DNA]</scope>
    <source>
        <strain evidence="21">DSM 2030</strain>
    </source>
</reference>
<comment type="function">
    <text evidence="1 15">Converts 2,5-diamino-6-(ribosylamino)-4(3h)-pyrimidinone 5'-phosphate into 5-amino-6-(ribosylamino)-2,4(1h,3h)-pyrimidinedione 5'-phosphate.</text>
</comment>
<comment type="catalytic activity">
    <reaction evidence="13 15">
        <text>5-amino-6-(5-phospho-D-ribitylamino)uracil + NADP(+) = 5-amino-6-(5-phospho-D-ribosylamino)uracil + NADPH + H(+)</text>
        <dbReference type="Rhea" id="RHEA:17845"/>
        <dbReference type="ChEBI" id="CHEBI:15378"/>
        <dbReference type="ChEBI" id="CHEBI:57783"/>
        <dbReference type="ChEBI" id="CHEBI:58349"/>
        <dbReference type="ChEBI" id="CHEBI:58421"/>
        <dbReference type="ChEBI" id="CHEBI:58453"/>
        <dbReference type="EC" id="1.1.1.193"/>
    </reaction>
</comment>
<keyword evidence="6 15" id="KW-0686">Riboflavin biosynthesis</keyword>
<dbReference type="RefSeq" id="WP_049684256.1">
    <property type="nucleotide sequence ID" value="NZ_CP009170.1"/>
</dbReference>
<dbReference type="InterPro" id="IPR004794">
    <property type="entry name" value="Eubact_RibD"/>
</dbReference>
<feature type="active site" description="Proton donor" evidence="16">
    <location>
        <position position="50"/>
    </location>
</feature>
<feature type="binding site" evidence="17">
    <location>
        <position position="205"/>
    </location>
    <ligand>
        <name>substrate</name>
    </ligand>
</feature>
<evidence type="ECO:0000256" key="6">
    <source>
        <dbReference type="ARBA" id="ARBA00022619"/>
    </source>
</evidence>
<feature type="binding site" evidence="17">
    <location>
        <position position="168"/>
    </location>
    <ligand>
        <name>NADP(+)</name>
        <dbReference type="ChEBI" id="CHEBI:58349"/>
    </ligand>
</feature>
<dbReference type="KEGG" id="tki:TKV_c00210"/>
<dbReference type="GO" id="GO:0008835">
    <property type="term" value="F:diaminohydroxyphosphoribosylaminopyrimidine deaminase activity"/>
    <property type="evidence" value="ECO:0007669"/>
    <property type="project" value="UniProtKB-EC"/>
</dbReference>
<evidence type="ECO:0000256" key="13">
    <source>
        <dbReference type="ARBA" id="ARBA00049861"/>
    </source>
</evidence>
<dbReference type="eggNOG" id="COG1985">
    <property type="taxonomic scope" value="Bacteria"/>
</dbReference>
<keyword evidence="10 15" id="KW-0521">NADP</keyword>
<protein>
    <recommendedName>
        <fullName evidence="15">Riboflavin biosynthesis protein RibD</fullName>
    </recommendedName>
    <domain>
        <recommendedName>
            <fullName evidence="15">Diaminohydroxyphosphoribosylaminopyrimidine deaminase</fullName>
            <shortName evidence="15">DRAP deaminase</shortName>
            <ecNumber evidence="15">3.5.4.26</ecNumber>
        </recommendedName>
        <alternativeName>
            <fullName evidence="15">Riboflavin-specific deaminase</fullName>
        </alternativeName>
    </domain>
    <domain>
        <recommendedName>
            <fullName evidence="15">5-amino-6-(5-phosphoribosylamino)uracil reductase</fullName>
            <ecNumber evidence="15">1.1.1.193</ecNumber>
        </recommendedName>
        <alternativeName>
            <fullName evidence="15">HTP reductase</fullName>
        </alternativeName>
    </domain>
</protein>
<dbReference type="PANTHER" id="PTHR38011:SF7">
    <property type="entry name" value="2,5-DIAMINO-6-RIBOSYLAMINO-4(3H)-PYRIMIDINONE 5'-PHOSPHATE REDUCTASE"/>
    <property type="match status" value="1"/>
</dbReference>
<dbReference type="EC" id="3.5.4.26" evidence="15"/>
<name>A0A097AN46_THEKI</name>
<dbReference type="AlphaFoldDB" id="A0A097AN46"/>
<comment type="catalytic activity">
    <reaction evidence="14 15">
        <text>2,5-diamino-6-hydroxy-4-(5-phosphoribosylamino)-pyrimidine + H2O + H(+) = 5-amino-6-(5-phospho-D-ribosylamino)uracil + NH4(+)</text>
        <dbReference type="Rhea" id="RHEA:21868"/>
        <dbReference type="ChEBI" id="CHEBI:15377"/>
        <dbReference type="ChEBI" id="CHEBI:15378"/>
        <dbReference type="ChEBI" id="CHEBI:28938"/>
        <dbReference type="ChEBI" id="CHEBI:58453"/>
        <dbReference type="ChEBI" id="CHEBI:58614"/>
        <dbReference type="EC" id="3.5.4.26"/>
    </reaction>
</comment>
<keyword evidence="21" id="KW-1185">Reference proteome</keyword>
<evidence type="ECO:0000256" key="9">
    <source>
        <dbReference type="ARBA" id="ARBA00022833"/>
    </source>
</evidence>
<feature type="binding site" evidence="18">
    <location>
        <position position="73"/>
    </location>
    <ligand>
        <name>Zn(2+)</name>
        <dbReference type="ChEBI" id="CHEBI:29105"/>
        <note>catalytic</note>
    </ligand>
</feature>
<evidence type="ECO:0000256" key="15">
    <source>
        <dbReference type="PIRNR" id="PIRNR006769"/>
    </source>
</evidence>
<dbReference type="InterPro" id="IPR050765">
    <property type="entry name" value="Riboflavin_Biosynth_HTPR"/>
</dbReference>
<comment type="similarity">
    <text evidence="4 15">In the N-terminal section; belongs to the cytidine and deoxycytidylate deaminase family.</text>
</comment>
<dbReference type="OrthoDB" id="9800865at2"/>
<dbReference type="GO" id="GO:0050661">
    <property type="term" value="F:NADP binding"/>
    <property type="evidence" value="ECO:0007669"/>
    <property type="project" value="InterPro"/>
</dbReference>
<dbReference type="UniPathway" id="UPA00275">
    <property type="reaction ID" value="UER00401"/>
</dbReference>
<feature type="binding site" evidence="17">
    <location>
        <position position="290"/>
    </location>
    <ligand>
        <name>substrate</name>
    </ligand>
</feature>
<dbReference type="Gene3D" id="3.40.140.10">
    <property type="entry name" value="Cytidine Deaminase, domain 2"/>
    <property type="match status" value="1"/>
</dbReference>
<feature type="binding site" evidence="17">
    <location>
        <position position="202"/>
    </location>
    <ligand>
        <name>substrate</name>
    </ligand>
</feature>
<evidence type="ECO:0000256" key="5">
    <source>
        <dbReference type="ARBA" id="ARBA00007417"/>
    </source>
</evidence>
<comment type="cofactor">
    <cofactor evidence="15 18">
        <name>Zn(2+)</name>
        <dbReference type="ChEBI" id="CHEBI:29105"/>
    </cofactor>
    <text evidence="15 18">Binds 1 zinc ion.</text>
</comment>
<evidence type="ECO:0000313" key="21">
    <source>
        <dbReference type="Proteomes" id="UP000029669"/>
    </source>
</evidence>
<feature type="binding site" evidence="17">
    <location>
        <position position="194"/>
    </location>
    <ligand>
        <name>NADP(+)</name>
        <dbReference type="ChEBI" id="CHEBI:58349"/>
    </ligand>
</feature>
<dbReference type="CDD" id="cd01284">
    <property type="entry name" value="Riboflavin_deaminase-reductase"/>
    <property type="match status" value="1"/>
</dbReference>
<keyword evidence="12" id="KW-0511">Multifunctional enzyme</keyword>
<dbReference type="InterPro" id="IPR016193">
    <property type="entry name" value="Cytidine_deaminase-like"/>
</dbReference>
<sequence>MEEYMERALTLAEKGWGYTNPNPLVGAVIVKNGKIIGEGYHEYFGGPHAEVNALKNAVEDVTGSTMFVTLEPCSHYGKTPPCVEEIIKSGIKRVYIAMEDPNPKVSGNGIKRLKEAGIEVHVGMMEKEARKLNEIFVKYITTKFPFVILKSAMSIDGKIACYNGNSKWITNEKSRKFAHKIRGRVSAIMVGVNTVIKDNPMLTTRLEGYKNPVRIIVDSRGRTPFASNVIRDKAAKTIIATTELMPNSVKKKLEGMDIEVIILKNDNGKVPLKELMIKLGERGIDSVLIEGGGTLNWSALKEGIVDKVMFFISPRIIGGKNALTPVEGIGFSDIGNSIELKDVEIDRIDDDILITAYVRK</sequence>
<keyword evidence="8 15" id="KW-0378">Hydrolase</keyword>
<dbReference type="NCBIfam" id="TIGR00326">
    <property type="entry name" value="eubact_ribD"/>
    <property type="match status" value="1"/>
</dbReference>
<dbReference type="PANTHER" id="PTHR38011">
    <property type="entry name" value="DIHYDROFOLATE REDUCTASE FAMILY PROTEIN (AFU_ORTHOLOGUE AFUA_8G06820)"/>
    <property type="match status" value="1"/>
</dbReference>
<dbReference type="Proteomes" id="UP000029669">
    <property type="component" value="Chromosome"/>
</dbReference>
<evidence type="ECO:0000256" key="18">
    <source>
        <dbReference type="PIRSR" id="PIRSR006769-3"/>
    </source>
</evidence>
<evidence type="ECO:0000256" key="8">
    <source>
        <dbReference type="ARBA" id="ARBA00022801"/>
    </source>
</evidence>
<evidence type="ECO:0000256" key="10">
    <source>
        <dbReference type="ARBA" id="ARBA00022857"/>
    </source>
</evidence>
<dbReference type="GO" id="GO:0009231">
    <property type="term" value="P:riboflavin biosynthetic process"/>
    <property type="evidence" value="ECO:0007669"/>
    <property type="project" value="UniProtKB-UniPathway"/>
</dbReference>